<keyword evidence="2" id="KW-1185">Reference proteome</keyword>
<evidence type="ECO:0000313" key="2">
    <source>
        <dbReference type="Proteomes" id="UP000218785"/>
    </source>
</evidence>
<dbReference type="AlphaFoldDB" id="A0A1Z4N9B5"/>
<sequence length="41" mass="4552">MDWLYKLSIYISILWGLNSENQTKGIHAELAASLSTVGSKI</sequence>
<accession>A0A1Z4N9B5</accession>
<organism evidence="1 2">
    <name type="scientific">Tolypothrix tenuis PCC 7101</name>
    <dbReference type="NCBI Taxonomy" id="231146"/>
    <lineage>
        <taxon>Bacteria</taxon>
        <taxon>Bacillati</taxon>
        <taxon>Cyanobacteriota</taxon>
        <taxon>Cyanophyceae</taxon>
        <taxon>Nostocales</taxon>
        <taxon>Tolypothrichaceae</taxon>
        <taxon>Tolypothrix</taxon>
    </lineage>
</organism>
<protein>
    <submittedName>
        <fullName evidence="1">Uncharacterized protein</fullName>
    </submittedName>
</protein>
<dbReference type="EMBL" id="AP018248">
    <property type="protein sequence ID" value="BAZ02301.1"/>
    <property type="molecule type" value="Genomic_DNA"/>
</dbReference>
<dbReference type="KEGG" id="ttq:NIES37_63130"/>
<proteinExistence type="predicted"/>
<name>A0A1Z4N9B5_9CYAN</name>
<evidence type="ECO:0000313" key="1">
    <source>
        <dbReference type="EMBL" id="BAZ02301.1"/>
    </source>
</evidence>
<dbReference type="Proteomes" id="UP000218785">
    <property type="component" value="Chromosome"/>
</dbReference>
<reference evidence="1 2" key="1">
    <citation type="submission" date="2017-06" db="EMBL/GenBank/DDBJ databases">
        <title>Genome sequencing of cyanobaciteial culture collection at National Institute for Environmental Studies (NIES).</title>
        <authorList>
            <person name="Hirose Y."/>
            <person name="Shimura Y."/>
            <person name="Fujisawa T."/>
            <person name="Nakamura Y."/>
            <person name="Kawachi M."/>
        </authorList>
    </citation>
    <scope>NUCLEOTIDE SEQUENCE [LARGE SCALE GENOMIC DNA]</scope>
    <source>
        <strain evidence="1 2">NIES-37</strain>
    </source>
</reference>
<gene>
    <name evidence="1" type="ORF">NIES37_63130</name>
</gene>